<dbReference type="OrthoDB" id="9770036at2"/>
<feature type="transmembrane region" description="Helical" evidence="7">
    <location>
        <begin position="347"/>
        <end position="373"/>
    </location>
</feature>
<comment type="caution">
    <text evidence="10">The sequence shown here is derived from an EMBL/GenBank/DDBJ whole genome shotgun (WGS) entry which is preliminary data.</text>
</comment>
<feature type="transmembrane region" description="Helical" evidence="7">
    <location>
        <begin position="21"/>
        <end position="42"/>
    </location>
</feature>
<dbReference type="Pfam" id="PF12704">
    <property type="entry name" value="MacB_PCD"/>
    <property type="match status" value="1"/>
</dbReference>
<feature type="domain" description="ABC3 transporter permease C-terminal" evidence="8">
    <location>
        <begin position="304"/>
        <end position="417"/>
    </location>
</feature>
<feature type="transmembrane region" description="Helical" evidence="7">
    <location>
        <begin position="300"/>
        <end position="326"/>
    </location>
</feature>
<evidence type="ECO:0000313" key="11">
    <source>
        <dbReference type="Proteomes" id="UP000298460"/>
    </source>
</evidence>
<dbReference type="GO" id="GO:0022857">
    <property type="term" value="F:transmembrane transporter activity"/>
    <property type="evidence" value="ECO:0007669"/>
    <property type="project" value="TreeGrafter"/>
</dbReference>
<sequence>MNITENILLALAGLKANKMRAILTMLGIIIGIASVIAIVNVGNSLTASINSSLKDMGGNSITINIRERGADDSVGPSDQRVTAGIPSENDLLSDEAIETFKARFTDRIDTISLSYASGFGKGQDGRLYANVVVMGVNDGYQKASNVKLNSGRFINDKDIKTAKKVAVVSDKLVNNMFPQGKEPLGQEIKIYYADKIDTYTIIGVYKYTTSLFDDASSSSEKDKKTNLYIPVTLAMQDATTKNYQTLTVVTKTGEDTTTFTNDIKTYFDKMYLNNKKWEAGVTNMESTISSFSSILGSVQLAVAAIAAISLMVGGIGVMNIMLVSVTERTREIGTRKALGARNASIKLQFMVEAVIICLIGGVIGIILGLLLGYLGSMLLGYPAKVSATIILISVSLTMMIGIFFGYYPANKAAKMDPIDALRYE</sequence>
<name>A0A4Z0QXT0_9FIRM</name>
<dbReference type="InterPro" id="IPR003838">
    <property type="entry name" value="ABC3_permease_C"/>
</dbReference>
<organism evidence="10 11">
    <name type="scientific">Desulfosporosinus fructosivorans</name>
    <dbReference type="NCBI Taxonomy" id="2018669"/>
    <lineage>
        <taxon>Bacteria</taxon>
        <taxon>Bacillati</taxon>
        <taxon>Bacillota</taxon>
        <taxon>Clostridia</taxon>
        <taxon>Eubacteriales</taxon>
        <taxon>Desulfitobacteriaceae</taxon>
        <taxon>Desulfosporosinus</taxon>
    </lineage>
</organism>
<dbReference type="InterPro" id="IPR050250">
    <property type="entry name" value="Macrolide_Exporter_MacB"/>
</dbReference>
<evidence type="ECO:0000256" key="4">
    <source>
        <dbReference type="ARBA" id="ARBA00022989"/>
    </source>
</evidence>
<proteinExistence type="inferred from homology"/>
<gene>
    <name evidence="10" type="ORF">E4K67_29010</name>
</gene>
<evidence type="ECO:0000259" key="9">
    <source>
        <dbReference type="Pfam" id="PF12704"/>
    </source>
</evidence>
<feature type="domain" description="MacB-like periplasmic core" evidence="9">
    <location>
        <begin position="22"/>
        <end position="265"/>
    </location>
</feature>
<comment type="similarity">
    <text evidence="6">Belongs to the ABC-4 integral membrane protein family.</text>
</comment>
<comment type="subcellular location">
    <subcellularLocation>
        <location evidence="1">Cell membrane</location>
        <topology evidence="1">Multi-pass membrane protein</topology>
    </subcellularLocation>
</comment>
<dbReference type="InterPro" id="IPR025857">
    <property type="entry name" value="MacB_PCD"/>
</dbReference>
<evidence type="ECO:0000256" key="2">
    <source>
        <dbReference type="ARBA" id="ARBA00022475"/>
    </source>
</evidence>
<dbReference type="PANTHER" id="PTHR30572:SF4">
    <property type="entry name" value="ABC TRANSPORTER PERMEASE YTRF"/>
    <property type="match status" value="1"/>
</dbReference>
<evidence type="ECO:0000256" key="5">
    <source>
        <dbReference type="ARBA" id="ARBA00023136"/>
    </source>
</evidence>
<dbReference type="Pfam" id="PF02687">
    <property type="entry name" value="FtsX"/>
    <property type="match status" value="1"/>
</dbReference>
<evidence type="ECO:0000256" key="7">
    <source>
        <dbReference type="SAM" id="Phobius"/>
    </source>
</evidence>
<dbReference type="PANTHER" id="PTHR30572">
    <property type="entry name" value="MEMBRANE COMPONENT OF TRANSPORTER-RELATED"/>
    <property type="match status" value="1"/>
</dbReference>
<accession>A0A4Z0QXT0</accession>
<evidence type="ECO:0000313" key="10">
    <source>
        <dbReference type="EMBL" id="TGE34773.1"/>
    </source>
</evidence>
<evidence type="ECO:0000256" key="1">
    <source>
        <dbReference type="ARBA" id="ARBA00004651"/>
    </source>
</evidence>
<evidence type="ECO:0000259" key="8">
    <source>
        <dbReference type="Pfam" id="PF02687"/>
    </source>
</evidence>
<dbReference type="GO" id="GO:0005886">
    <property type="term" value="C:plasma membrane"/>
    <property type="evidence" value="ECO:0007669"/>
    <property type="project" value="UniProtKB-SubCell"/>
</dbReference>
<evidence type="ECO:0000256" key="6">
    <source>
        <dbReference type="ARBA" id="ARBA00038076"/>
    </source>
</evidence>
<keyword evidence="5 7" id="KW-0472">Membrane</keyword>
<reference evidence="10 11" key="1">
    <citation type="submission" date="2019-03" db="EMBL/GenBank/DDBJ databases">
        <title>Draft Genome Sequence of Desulfosporosinus fructosivorans Strain 63.6F, Isolated from Marine Sediment in the Baltic Sea.</title>
        <authorList>
            <person name="Hausmann B."/>
            <person name="Vandieken V."/>
            <person name="Pjevac P."/>
            <person name="Schreck K."/>
            <person name="Herbold C.W."/>
            <person name="Loy A."/>
        </authorList>
    </citation>
    <scope>NUCLEOTIDE SEQUENCE [LARGE SCALE GENOMIC DNA]</scope>
    <source>
        <strain evidence="10 11">63.6F</strain>
    </source>
</reference>
<keyword evidence="11" id="KW-1185">Reference proteome</keyword>
<dbReference type="RefSeq" id="WP_135553127.1">
    <property type="nucleotide sequence ID" value="NZ_SPQQ01000030.1"/>
</dbReference>
<protein>
    <submittedName>
        <fullName evidence="10">FtsX-like permease family protein</fullName>
    </submittedName>
</protein>
<dbReference type="Proteomes" id="UP000298460">
    <property type="component" value="Unassembled WGS sequence"/>
</dbReference>
<keyword evidence="4 7" id="KW-1133">Transmembrane helix</keyword>
<dbReference type="EMBL" id="SPQQ01000030">
    <property type="protein sequence ID" value="TGE34773.1"/>
    <property type="molecule type" value="Genomic_DNA"/>
</dbReference>
<dbReference type="AlphaFoldDB" id="A0A4Z0QXT0"/>
<keyword evidence="2" id="KW-1003">Cell membrane</keyword>
<feature type="transmembrane region" description="Helical" evidence="7">
    <location>
        <begin position="385"/>
        <end position="407"/>
    </location>
</feature>
<evidence type="ECO:0000256" key="3">
    <source>
        <dbReference type="ARBA" id="ARBA00022692"/>
    </source>
</evidence>
<keyword evidence="3 7" id="KW-0812">Transmembrane</keyword>